<keyword evidence="14" id="KW-1185">Reference proteome</keyword>
<evidence type="ECO:0000256" key="10">
    <source>
        <dbReference type="SAM" id="MobiDB-lite"/>
    </source>
</evidence>
<feature type="compositionally biased region" description="Basic and acidic residues" evidence="10">
    <location>
        <begin position="1138"/>
        <end position="1149"/>
    </location>
</feature>
<feature type="domain" description="Protein kinase" evidence="12">
    <location>
        <begin position="117"/>
        <end position="503"/>
    </location>
</feature>
<keyword evidence="8" id="KW-0067">ATP-binding</keyword>
<dbReference type="PRINTS" id="PR00452">
    <property type="entry name" value="SH3DOMAIN"/>
</dbReference>
<dbReference type="InterPro" id="IPR001245">
    <property type="entry name" value="Ser-Thr/Tyr_kinase_cat_dom"/>
</dbReference>
<dbReference type="InterPro" id="IPR036028">
    <property type="entry name" value="SH3-like_dom_sf"/>
</dbReference>
<dbReference type="SMART" id="SM00220">
    <property type="entry name" value="S_TKc"/>
    <property type="match status" value="1"/>
</dbReference>
<evidence type="ECO:0000256" key="4">
    <source>
        <dbReference type="ARBA" id="ARBA00022443"/>
    </source>
</evidence>
<sequence>MAYSVEEESGSKNCSTESCFVHLRQPKMVTALFDYFAQNDDELDLKRGSAIEVLSRDASISGGEGWWTGKIRDPVGGSVKVGVFPSNFVKPDDKEELQSIKSLMSDSCPPEIQFNDLVLEEVIGAGGFGKVFKGIYAGQVVAVKAARIDAEDDIDQILETVRQEAQLFHLLKHPNVAALRGVCLSLPNLCLVLEYCAGGPLNRALSSWKVSPEVLIDWAIQVARGMHYLHAEAPVSLVHRDLKSSNDLFHNHRGSVSVRANDLFAIFVLLFPVLLFHWNNSGEWVMKCSGNYFPIYQLKIKQIYIYANADADTELITDVIYIQFAYPPVVIGDTALLTALIQTLEPWEFILVQSIIGQIELILFLNQLPRLLIKEPIVERNLKNLTLKIIDLGLAREACRTTRMSMCGTYAWMAPEVIKSSTFSKASDVWSYGVLLWELLTGEVPYKGIDALAVAYGVAVNKLTLPIPSSCPEELSRMMEDCWNVEPRRRPTFMQLIVRLERLRENFSLLEQESFHSMQEDWKQEIQLLFHDLKNMEDELRAREEELRNKAAEQELKEEQLRKREADLAQREIDLVQRELQLLLATQQPPDPARRRGRLKTHKLKALLNNKNENCGSGLIGRPIDFRTLITVQHVPQHLPRACSASPPHSPTSKGRSELRIYTFNADESSDGSRSWGPSDQSGMPKKFHARPPLTQVFYVKDSPTSEELSEDSEPANGQSPLHRSTPNLTQSKANVRPASSSALLVDLSDSSSTDTSAPRQQHQTLRSLDTTNGGDLYADSGSPRRRQKSRKSSTSTGNIVDSTLRSISAFLAGITFGNRDVKETLNSEIGVDLHRTVVDGEMYRFYCSLISLGSPLWSEAASGVGVGGVKHGGMLPFQTAQSAVAGSSCSSTPSSVKSSPVRFVASSNRSHSSNKAAKLQQKQHKQQQNRYSQIGTTSTVATATGTPTHRRNPPNEPPYWPCMLSRDCSIASSVLSISNRSLNSPHARSCRSISTPPSCKRIIFSFLFSKMYLCNFCKMYVKGWQVSNPLSFHNIGFAFPHLQNYPVLHDNAAIQFNIITLNMHEYLKNNCEMIGCLLLLLLLVIFICTAANGNSFVQPPKSGSRVPQPSTNYRSYVRTPFMERRQERARSKHNRAKSYDHDAHHSPDLRTAVNSDAAASGGMLFHPATDSASSSSCSGSSRLLANDLTFTGSIANPNYDLHTIPMPVQSTKTFVGTPILCQRSPLKRPATLDVNAGNGAEPSSSANGNSAESGICLSSCSQGSKLSPPFFGKPPPDKMAASKSPKEASSSSEASTSAAAFGRSKFAEASSTLDNNNRKDLIHFLSPVQSSP</sequence>
<dbReference type="EC" id="2.7.11.25" evidence="3"/>
<dbReference type="InterPro" id="IPR011009">
    <property type="entry name" value="Kinase-like_dom_sf"/>
</dbReference>
<feature type="compositionally biased region" description="Low complexity" evidence="10">
    <location>
        <begin position="936"/>
        <end position="948"/>
    </location>
</feature>
<keyword evidence="9" id="KW-0175">Coiled coil</keyword>
<dbReference type="Proteomes" id="UP000054721">
    <property type="component" value="Unassembled WGS sequence"/>
</dbReference>
<evidence type="ECO:0000259" key="12">
    <source>
        <dbReference type="PROSITE" id="PS50011"/>
    </source>
</evidence>
<feature type="region of interest" description="Disordered" evidence="10">
    <location>
        <begin position="1268"/>
        <end position="1302"/>
    </location>
</feature>
<accession>A0A0V1KXJ8</accession>
<evidence type="ECO:0000256" key="7">
    <source>
        <dbReference type="PROSITE-ProRule" id="PRU00192"/>
    </source>
</evidence>
<dbReference type="InterPro" id="IPR000719">
    <property type="entry name" value="Prot_kinase_dom"/>
</dbReference>
<feature type="coiled-coil region" evidence="9">
    <location>
        <begin position="493"/>
        <end position="586"/>
    </location>
</feature>
<comment type="caution">
    <text evidence="13">The sequence shown here is derived from an EMBL/GenBank/DDBJ whole genome shotgun (WGS) entry which is preliminary data.</text>
</comment>
<dbReference type="OrthoDB" id="339325at2759"/>
<dbReference type="InterPro" id="IPR051681">
    <property type="entry name" value="Ser/Thr_Kinases-Pseudokinases"/>
</dbReference>
<evidence type="ECO:0000256" key="2">
    <source>
        <dbReference type="ARBA" id="ARBA00006529"/>
    </source>
</evidence>
<feature type="compositionally biased region" description="Polar residues" evidence="10">
    <location>
        <begin position="759"/>
        <end position="774"/>
    </location>
</feature>
<dbReference type="STRING" id="6335.A0A0V1KXJ8"/>
<organism evidence="13 14">
    <name type="scientific">Trichinella nativa</name>
    <dbReference type="NCBI Taxonomy" id="6335"/>
    <lineage>
        <taxon>Eukaryota</taxon>
        <taxon>Metazoa</taxon>
        <taxon>Ecdysozoa</taxon>
        <taxon>Nematoda</taxon>
        <taxon>Enoplea</taxon>
        <taxon>Dorylaimia</taxon>
        <taxon>Trichinellida</taxon>
        <taxon>Trichinellidae</taxon>
        <taxon>Trichinella</taxon>
    </lineage>
</organism>
<feature type="compositionally biased region" description="Polar residues" evidence="10">
    <location>
        <begin position="1106"/>
        <end position="1115"/>
    </location>
</feature>
<dbReference type="Gene3D" id="3.30.200.20">
    <property type="entry name" value="Phosphorylase Kinase, domain 1"/>
    <property type="match status" value="1"/>
</dbReference>
<dbReference type="GO" id="GO:0004706">
    <property type="term" value="F:JUN kinase kinase kinase activity"/>
    <property type="evidence" value="ECO:0007669"/>
    <property type="project" value="TreeGrafter"/>
</dbReference>
<proteinExistence type="inferred from homology"/>
<evidence type="ECO:0000256" key="6">
    <source>
        <dbReference type="ARBA" id="ARBA00048329"/>
    </source>
</evidence>
<evidence type="ECO:0000256" key="8">
    <source>
        <dbReference type="PROSITE-ProRule" id="PRU10141"/>
    </source>
</evidence>
<dbReference type="Pfam" id="PF00018">
    <property type="entry name" value="SH3_1"/>
    <property type="match status" value="1"/>
</dbReference>
<dbReference type="GO" id="GO:0005524">
    <property type="term" value="F:ATP binding"/>
    <property type="evidence" value="ECO:0007669"/>
    <property type="project" value="UniProtKB-UniRule"/>
</dbReference>
<keyword evidence="4 7" id="KW-0728">SH3 domain</keyword>
<feature type="region of interest" description="Disordered" evidence="10">
    <location>
        <begin position="1100"/>
        <end position="1149"/>
    </location>
</feature>
<dbReference type="Gene3D" id="2.30.30.40">
    <property type="entry name" value="SH3 Domains"/>
    <property type="match status" value="1"/>
</dbReference>
<feature type="region of interest" description="Disordered" evidence="10">
    <location>
        <begin position="665"/>
        <end position="799"/>
    </location>
</feature>
<dbReference type="SMART" id="SM00326">
    <property type="entry name" value="SH3"/>
    <property type="match status" value="1"/>
</dbReference>
<gene>
    <name evidence="13" type="primary">Map3k9</name>
    <name evidence="13" type="ORF">T02_8674</name>
</gene>
<evidence type="ECO:0000256" key="9">
    <source>
        <dbReference type="SAM" id="Coils"/>
    </source>
</evidence>
<evidence type="ECO:0000259" key="11">
    <source>
        <dbReference type="PROSITE" id="PS50002"/>
    </source>
</evidence>
<dbReference type="EMBL" id="JYDW01000217">
    <property type="protein sequence ID" value="KRZ51692.1"/>
    <property type="molecule type" value="Genomic_DNA"/>
</dbReference>
<comment type="similarity">
    <text evidence="2">Belongs to the protein kinase superfamily. STE Ser/Thr protein kinase family. MAP kinase kinase kinase subfamily.</text>
</comment>
<comment type="catalytic activity">
    <reaction evidence="6">
        <text>L-seryl-[protein] + ATP = O-phospho-L-seryl-[protein] + ADP + H(+)</text>
        <dbReference type="Rhea" id="RHEA:17989"/>
        <dbReference type="Rhea" id="RHEA-COMP:9863"/>
        <dbReference type="Rhea" id="RHEA-COMP:11604"/>
        <dbReference type="ChEBI" id="CHEBI:15378"/>
        <dbReference type="ChEBI" id="CHEBI:29999"/>
        <dbReference type="ChEBI" id="CHEBI:30616"/>
        <dbReference type="ChEBI" id="CHEBI:83421"/>
        <dbReference type="ChEBI" id="CHEBI:456216"/>
        <dbReference type="EC" id="2.7.11.25"/>
    </reaction>
</comment>
<dbReference type="Pfam" id="PF00069">
    <property type="entry name" value="Pkinase"/>
    <property type="match status" value="1"/>
</dbReference>
<evidence type="ECO:0000256" key="1">
    <source>
        <dbReference type="ARBA" id="ARBA00001946"/>
    </source>
</evidence>
<feature type="region of interest" description="Disordered" evidence="10">
    <location>
        <begin position="639"/>
        <end position="658"/>
    </location>
</feature>
<dbReference type="InterPro" id="IPR017441">
    <property type="entry name" value="Protein_kinase_ATP_BS"/>
</dbReference>
<feature type="region of interest" description="Disordered" evidence="10">
    <location>
        <begin position="906"/>
        <end position="955"/>
    </location>
</feature>
<comment type="catalytic activity">
    <reaction evidence="5">
        <text>L-threonyl-[protein] + ATP = O-phospho-L-threonyl-[protein] + ADP + H(+)</text>
        <dbReference type="Rhea" id="RHEA:46608"/>
        <dbReference type="Rhea" id="RHEA-COMP:11060"/>
        <dbReference type="Rhea" id="RHEA-COMP:11605"/>
        <dbReference type="ChEBI" id="CHEBI:15378"/>
        <dbReference type="ChEBI" id="CHEBI:30013"/>
        <dbReference type="ChEBI" id="CHEBI:30616"/>
        <dbReference type="ChEBI" id="CHEBI:61977"/>
        <dbReference type="ChEBI" id="CHEBI:456216"/>
        <dbReference type="EC" id="2.7.11.25"/>
    </reaction>
</comment>
<dbReference type="Pfam" id="PF07714">
    <property type="entry name" value="PK_Tyr_Ser-Thr"/>
    <property type="match status" value="1"/>
</dbReference>
<feature type="compositionally biased region" description="Low complexity" evidence="10">
    <location>
        <begin position="739"/>
        <end position="758"/>
    </location>
</feature>
<dbReference type="PANTHER" id="PTHR44329:SF293">
    <property type="entry name" value="MITOGEN-ACTIVATED PROTEIN KINASE KINASE KINASE"/>
    <property type="match status" value="1"/>
</dbReference>
<dbReference type="SUPFAM" id="SSF50044">
    <property type="entry name" value="SH3-domain"/>
    <property type="match status" value="1"/>
</dbReference>
<feature type="compositionally biased region" description="Low complexity" evidence="10">
    <location>
        <begin position="1282"/>
        <end position="1301"/>
    </location>
</feature>
<dbReference type="PROSITE" id="PS00107">
    <property type="entry name" value="PROTEIN_KINASE_ATP"/>
    <property type="match status" value="1"/>
</dbReference>
<name>A0A0V1KXJ8_9BILA</name>
<dbReference type="Gene3D" id="1.10.510.10">
    <property type="entry name" value="Transferase(Phosphotransferase) domain 1"/>
    <property type="match status" value="2"/>
</dbReference>
<dbReference type="PROSITE" id="PS50002">
    <property type="entry name" value="SH3"/>
    <property type="match status" value="1"/>
</dbReference>
<reference evidence="13 14" key="1">
    <citation type="submission" date="2015-05" db="EMBL/GenBank/DDBJ databases">
        <title>Evolution of Trichinella species and genotypes.</title>
        <authorList>
            <person name="Korhonen P.K."/>
            <person name="Edoardo P."/>
            <person name="Giuseppe L.R."/>
            <person name="Gasser R.B."/>
        </authorList>
    </citation>
    <scope>NUCLEOTIDE SEQUENCE [LARGE SCALE GENOMIC DNA]</scope>
    <source>
        <strain evidence="13">ISS10</strain>
    </source>
</reference>
<dbReference type="SUPFAM" id="SSF56112">
    <property type="entry name" value="Protein kinase-like (PK-like)"/>
    <property type="match status" value="1"/>
</dbReference>
<feature type="domain" description="SH3" evidence="11">
    <location>
        <begin position="24"/>
        <end position="94"/>
    </location>
</feature>
<keyword evidence="13" id="KW-0808">Transferase</keyword>
<evidence type="ECO:0000313" key="13">
    <source>
        <dbReference type="EMBL" id="KRZ51692.1"/>
    </source>
</evidence>
<evidence type="ECO:0000256" key="3">
    <source>
        <dbReference type="ARBA" id="ARBA00012406"/>
    </source>
</evidence>
<evidence type="ECO:0000313" key="14">
    <source>
        <dbReference type="Proteomes" id="UP000054721"/>
    </source>
</evidence>
<feature type="compositionally biased region" description="Polar residues" evidence="10">
    <location>
        <begin position="716"/>
        <end position="734"/>
    </location>
</feature>
<dbReference type="PANTHER" id="PTHR44329">
    <property type="entry name" value="SERINE/THREONINE-PROTEIN KINASE TNNI3K-RELATED"/>
    <property type="match status" value="1"/>
</dbReference>
<feature type="binding site" evidence="8">
    <location>
        <position position="144"/>
    </location>
    <ligand>
        <name>ATP</name>
        <dbReference type="ChEBI" id="CHEBI:30616"/>
    </ligand>
</feature>
<dbReference type="InterPro" id="IPR001452">
    <property type="entry name" value="SH3_domain"/>
</dbReference>
<comment type="cofactor">
    <cofactor evidence="1">
        <name>Mg(2+)</name>
        <dbReference type="ChEBI" id="CHEBI:18420"/>
    </cofactor>
</comment>
<keyword evidence="8" id="KW-0547">Nucleotide-binding</keyword>
<dbReference type="PROSITE" id="PS50011">
    <property type="entry name" value="PROTEIN_KINASE_DOM"/>
    <property type="match status" value="1"/>
</dbReference>
<evidence type="ECO:0000256" key="5">
    <source>
        <dbReference type="ARBA" id="ARBA00047559"/>
    </source>
</evidence>
<feature type="compositionally biased region" description="Polar residues" evidence="10">
    <location>
        <begin position="672"/>
        <end position="682"/>
    </location>
</feature>
<keyword evidence="13" id="KW-0418">Kinase</keyword>
<protein>
    <recommendedName>
        <fullName evidence="3">mitogen-activated protein kinase kinase kinase</fullName>
        <ecNumber evidence="3">2.7.11.25</ecNumber>
    </recommendedName>
</protein>
<feature type="compositionally biased region" description="Polar residues" evidence="10">
    <location>
        <begin position="906"/>
        <end position="915"/>
    </location>
</feature>